<protein>
    <submittedName>
        <fullName evidence="1">Uncharacterized protein</fullName>
    </submittedName>
</protein>
<proteinExistence type="predicted"/>
<dbReference type="AlphaFoldDB" id="A0A8S0G437"/>
<dbReference type="EMBL" id="AP022360">
    <property type="protein sequence ID" value="BBU86543.1"/>
    <property type="molecule type" value="Genomic_DNA"/>
</dbReference>
<organism evidence="1 2">
    <name type="scientific">Escherichia coli</name>
    <dbReference type="NCBI Taxonomy" id="562"/>
    <lineage>
        <taxon>Bacteria</taxon>
        <taxon>Pseudomonadati</taxon>
        <taxon>Pseudomonadota</taxon>
        <taxon>Gammaproteobacteria</taxon>
        <taxon>Enterobacterales</taxon>
        <taxon>Enterobacteriaceae</taxon>
        <taxon>Escherichia</taxon>
    </lineage>
</organism>
<name>A0A8S0G437_ECOLX</name>
<evidence type="ECO:0000313" key="2">
    <source>
        <dbReference type="Proteomes" id="UP000467488"/>
    </source>
</evidence>
<sequence length="71" mass="7925">MADMGDCRRFHLYSNGLWEVVADFRQTNRTVDESVAANNQATYSVKIQFGNAGLSGSDQFIVSFEACRAAW</sequence>
<accession>A0A8S0G437</accession>
<gene>
    <name evidence="1" type="ORF">EIMP300_79430</name>
</gene>
<evidence type="ECO:0000313" key="1">
    <source>
        <dbReference type="EMBL" id="BBU86543.1"/>
    </source>
</evidence>
<reference evidence="1 2" key="1">
    <citation type="submission" date="2020-01" db="EMBL/GenBank/DDBJ databases">
        <title>Dynamics of blaIMP-6 dissemination in carbapenem resistant Enterobacteriacea isolated from regional surveillance in Osaka, Japan.</title>
        <authorList>
            <person name="Abe R."/>
            <person name="Akeda Y."/>
            <person name="Sugawara Y."/>
            <person name="Yamamoto N."/>
            <person name="Tomono K."/>
            <person name="Takeuchi D."/>
            <person name="Kawahara R."/>
            <person name="Hamada S."/>
        </authorList>
    </citation>
    <scope>NUCLEOTIDE SEQUENCE [LARGE SCALE GENOMIC DNA]</scope>
    <source>
        <strain evidence="1 2">E300</strain>
    </source>
</reference>
<dbReference type="Proteomes" id="UP000467488">
    <property type="component" value="Chromosome"/>
</dbReference>